<dbReference type="PANTHER" id="PTHR45947:SF3">
    <property type="entry name" value="SULFOQUINOVOSYL TRANSFERASE SQD2"/>
    <property type="match status" value="1"/>
</dbReference>
<proteinExistence type="predicted"/>
<dbReference type="InterPro" id="IPR001296">
    <property type="entry name" value="Glyco_trans_1"/>
</dbReference>
<dbReference type="RefSeq" id="WP_368523041.1">
    <property type="nucleotide sequence ID" value="NZ_JAYWMA010000023.1"/>
</dbReference>
<name>A0ABV3UXJ6_9CORY</name>
<comment type="caution">
    <text evidence="5">The sequence shown here is derived from an EMBL/GenBank/DDBJ whole genome shotgun (WGS) entry which is preliminary data.</text>
</comment>
<evidence type="ECO:0000313" key="6">
    <source>
        <dbReference type="Proteomes" id="UP001558353"/>
    </source>
</evidence>
<dbReference type="InterPro" id="IPR028098">
    <property type="entry name" value="Glyco_trans_4-like_N"/>
</dbReference>
<evidence type="ECO:0000313" key="5">
    <source>
        <dbReference type="EMBL" id="MEX3529799.1"/>
    </source>
</evidence>
<evidence type="ECO:0000256" key="1">
    <source>
        <dbReference type="ARBA" id="ARBA00022676"/>
    </source>
</evidence>
<dbReference type="InterPro" id="IPR050194">
    <property type="entry name" value="Glycosyltransferase_grp1"/>
</dbReference>
<evidence type="ECO:0000256" key="2">
    <source>
        <dbReference type="ARBA" id="ARBA00022679"/>
    </source>
</evidence>
<dbReference type="PANTHER" id="PTHR45947">
    <property type="entry name" value="SULFOQUINOVOSYL TRANSFERASE SQD2"/>
    <property type="match status" value="1"/>
</dbReference>
<dbReference type="Proteomes" id="UP001558353">
    <property type="component" value="Unassembled WGS sequence"/>
</dbReference>
<organism evidence="5 6">
    <name type="scientific">Corynebacterium xerosis</name>
    <dbReference type="NCBI Taxonomy" id="1725"/>
    <lineage>
        <taxon>Bacteria</taxon>
        <taxon>Bacillati</taxon>
        <taxon>Actinomycetota</taxon>
        <taxon>Actinomycetes</taxon>
        <taxon>Mycobacteriales</taxon>
        <taxon>Corynebacteriaceae</taxon>
        <taxon>Corynebacterium</taxon>
    </lineage>
</organism>
<protein>
    <submittedName>
        <fullName evidence="5">Glycosyltransferase</fullName>
        <ecNumber evidence="5">2.4.-.-</ecNumber>
    </submittedName>
</protein>
<feature type="domain" description="Glycosyltransferase subfamily 4-like N-terminal" evidence="4">
    <location>
        <begin position="14"/>
        <end position="189"/>
    </location>
</feature>
<feature type="domain" description="Glycosyl transferase family 1" evidence="3">
    <location>
        <begin position="201"/>
        <end position="355"/>
    </location>
</feature>
<dbReference type="EC" id="2.4.-.-" evidence="5"/>
<accession>A0ABV3UXJ6</accession>
<evidence type="ECO:0000259" key="4">
    <source>
        <dbReference type="Pfam" id="PF13439"/>
    </source>
</evidence>
<gene>
    <name evidence="5" type="ORF">VVR64_12135</name>
</gene>
<dbReference type="SUPFAM" id="SSF53756">
    <property type="entry name" value="UDP-Glycosyltransferase/glycogen phosphorylase"/>
    <property type="match status" value="1"/>
</dbReference>
<dbReference type="GO" id="GO:0016757">
    <property type="term" value="F:glycosyltransferase activity"/>
    <property type="evidence" value="ECO:0007669"/>
    <property type="project" value="UniProtKB-KW"/>
</dbReference>
<dbReference type="Pfam" id="PF13439">
    <property type="entry name" value="Glyco_transf_4"/>
    <property type="match status" value="1"/>
</dbReference>
<dbReference type="EMBL" id="JAYWMA010000023">
    <property type="protein sequence ID" value="MEX3529799.1"/>
    <property type="molecule type" value="Genomic_DNA"/>
</dbReference>
<keyword evidence="1 5" id="KW-0328">Glycosyltransferase</keyword>
<dbReference type="Gene3D" id="3.40.50.2000">
    <property type="entry name" value="Glycogen Phosphorylase B"/>
    <property type="match status" value="2"/>
</dbReference>
<dbReference type="Pfam" id="PF00534">
    <property type="entry name" value="Glycos_transf_1"/>
    <property type="match status" value="1"/>
</dbReference>
<sequence length="410" mass="44201">MKILIGTDTYPPTVNGAAQFSQRLARGLAGRGHEVHVVSPSPTGQAGRSETEDGLVHHRVRSFRYPKYDTFPVGMPGRVGRAVRGVLDDVRPDVVHVQDFFLIGRSLLKQARKRGIGAVATNHLMPQNVFDHLPVPAPLHDLAAKALWWDLARVYRKADVVTSPTPRAVELLRDSTGMHAIAVSNGIDIAPYLAALEPADDDRNPVIVFVGRLDPEKRVGDLLRAMARLPAEVPGRLEVVGEGSQRAVWQAEAQQLGLNADRVVFRGFLSDGELLATYGRADVFCMPGIAELQSLATLEAMATGTPVIAADAMALPHLVHHGQNGYLYAPGNISELSGHLATLLQAPGLRHTMGDLSRELVTAHSIERTLETFESLYAQVSRTSGGIQLLRRAAALRLVLGVGSAKSGGR</sequence>
<reference evidence="5 6" key="1">
    <citation type="journal article" date="2024" name="Fungal Genet. Biol.">
        <title>The porcine skin microbiome exhibits broad fungal antagonism.</title>
        <authorList>
            <person name="De La Cruz K.F."/>
            <person name="Townsend E.C."/>
            <person name="Alex Cheong J.Z."/>
            <person name="Salamzade R."/>
            <person name="Liu A."/>
            <person name="Sandstrom S."/>
            <person name="Davila E."/>
            <person name="Huang L."/>
            <person name="Xu K.H."/>
            <person name="Wu S.Y."/>
            <person name="Meudt J.J."/>
            <person name="Shanmuganayagam D."/>
            <person name="Gibson A.L.F."/>
            <person name="Kalan L.R."/>
        </authorList>
    </citation>
    <scope>NUCLEOTIDE SEQUENCE [LARGE SCALE GENOMIC DNA]</scope>
    <source>
        <strain evidence="5 6">LK2569</strain>
    </source>
</reference>
<evidence type="ECO:0000259" key="3">
    <source>
        <dbReference type="Pfam" id="PF00534"/>
    </source>
</evidence>
<keyword evidence="6" id="KW-1185">Reference proteome</keyword>
<keyword evidence="2 5" id="KW-0808">Transferase</keyword>